<evidence type="ECO:0000313" key="1">
    <source>
        <dbReference type="EMBL" id="MCG7977124.1"/>
    </source>
</evidence>
<proteinExistence type="predicted"/>
<feature type="non-terminal residue" evidence="1">
    <location>
        <position position="250"/>
    </location>
</feature>
<evidence type="ECO:0000313" key="2">
    <source>
        <dbReference type="Proteomes" id="UP000886674"/>
    </source>
</evidence>
<organism evidence="1 2">
    <name type="scientific">Candidatus Thiodiazotropha taylori</name>
    <dbReference type="NCBI Taxonomy" id="2792791"/>
    <lineage>
        <taxon>Bacteria</taxon>
        <taxon>Pseudomonadati</taxon>
        <taxon>Pseudomonadota</taxon>
        <taxon>Gammaproteobacteria</taxon>
        <taxon>Chromatiales</taxon>
        <taxon>Sedimenticolaceae</taxon>
        <taxon>Candidatus Thiodiazotropha</taxon>
    </lineage>
</organism>
<reference evidence="1" key="1">
    <citation type="journal article" date="2021" name="Proc. Natl. Acad. Sci. U.S.A.">
        <title>Global biogeography of chemosynthetic symbionts reveals both localized and globally distributed symbiont groups. .</title>
        <authorList>
            <person name="Osvatic J.T."/>
            <person name="Wilkins L.G.E."/>
            <person name="Leibrecht L."/>
            <person name="Leray M."/>
            <person name="Zauner S."/>
            <person name="Polzin J."/>
            <person name="Camacho Y."/>
            <person name="Gros O."/>
            <person name="van Gils J.A."/>
            <person name="Eisen J.A."/>
            <person name="Petersen J.M."/>
            <person name="Yuen B."/>
        </authorList>
    </citation>
    <scope>NUCLEOTIDE SEQUENCE</scope>
    <source>
        <strain evidence="1">MAGclacostrist055</strain>
    </source>
</reference>
<dbReference type="EMBL" id="JAEPCR010000008">
    <property type="protein sequence ID" value="MCG7977124.1"/>
    <property type="molecule type" value="Genomic_DNA"/>
</dbReference>
<protein>
    <submittedName>
        <fullName evidence="1">Uncharacterized protein</fullName>
    </submittedName>
</protein>
<accession>A0A9E4TR81</accession>
<name>A0A9E4TR81_9GAMM</name>
<sequence length="250" mass="28365">MSTINRIEVANFLNLNGEGESETWDPRYRVVTFNFHGQSTAMNMTNGVGKTSNVEAWLALLTRDPQLISRTREKMAPERDGYYSHIRIEFVVPERGTAAQDDFFVQQGSPVAGKETWVFGMYGYRSAGSINFYYYRGSLEQVPVANTTGGALTLLPNKEFRAVLKAAERNRHNPVREDWIAELSLHVSPISMRRQAEYQKRGGGDKSAELFALKSRKGENYDVTFFYEVIAPELLSGLMDREGEEGEHEF</sequence>
<dbReference type="Proteomes" id="UP000886674">
    <property type="component" value="Unassembled WGS sequence"/>
</dbReference>
<dbReference type="AlphaFoldDB" id="A0A9E4TR81"/>
<comment type="caution">
    <text evidence="1">The sequence shown here is derived from an EMBL/GenBank/DDBJ whole genome shotgun (WGS) entry which is preliminary data.</text>
</comment>
<gene>
    <name evidence="1" type="ORF">JAY77_03110</name>
</gene>